<proteinExistence type="predicted"/>
<dbReference type="HOGENOM" id="CLU_059435_0_0_1"/>
<dbReference type="InterPro" id="IPR031452">
    <property type="entry name" value="Kre1"/>
</dbReference>
<sequence>MSSTMLKTVLLTTLLATSHAFVPVDIQPLPSDLDTNKWSAVTTLTEGIPSLALSTPTPTPDIQILPVLDANIVPELKRQATGQNNGATTTAVTQISPVTTYLANSYIGGVATQVAVVYTQTFAAVPDQWPSYTAGSIGLGTLTGTIGVVKSKRSLPTQMPMGSEGDDQLLPWIMKKLVGTAKEEQEKIVEDLQKEGEKLKTFIHDQEEGLQPKVKAEADSTRTVTLLPPISQNAGSSNVAGVCVVLALVSATICMTFL</sequence>
<reference evidence="2 3" key="1">
    <citation type="submission" date="2015-01" db="EMBL/GenBank/DDBJ databases">
        <title>The Genome Sequence of Exophiala sideris CBS121828.</title>
        <authorList>
            <consortium name="The Broad Institute Genomics Platform"/>
            <person name="Cuomo C."/>
            <person name="de Hoog S."/>
            <person name="Gorbushina A."/>
            <person name="Stielow B."/>
            <person name="Teixiera M."/>
            <person name="Abouelleil A."/>
            <person name="Chapman S.B."/>
            <person name="Priest M."/>
            <person name="Young S.K."/>
            <person name="Wortman J."/>
            <person name="Nusbaum C."/>
            <person name="Birren B."/>
        </authorList>
    </citation>
    <scope>NUCLEOTIDE SEQUENCE [LARGE SCALE GENOMIC DNA]</scope>
    <source>
        <strain evidence="2 3">CBS 121828</strain>
    </source>
</reference>
<protein>
    <submittedName>
        <fullName evidence="2">Uncharacterized protein</fullName>
    </submittedName>
</protein>
<dbReference type="GO" id="GO:0031505">
    <property type="term" value="P:fungal-type cell wall organization"/>
    <property type="evidence" value="ECO:0007669"/>
    <property type="project" value="InterPro"/>
</dbReference>
<evidence type="ECO:0000313" key="2">
    <source>
        <dbReference type="EMBL" id="KIV87457.1"/>
    </source>
</evidence>
<keyword evidence="1" id="KW-0732">Signal</keyword>
<feature type="chain" id="PRO_5002237280" evidence="1">
    <location>
        <begin position="21"/>
        <end position="258"/>
    </location>
</feature>
<evidence type="ECO:0000256" key="1">
    <source>
        <dbReference type="SAM" id="SignalP"/>
    </source>
</evidence>
<accession>A0A0D1YY08</accession>
<gene>
    <name evidence="2" type="ORF">PV11_03001</name>
</gene>
<dbReference type="Proteomes" id="UP000053599">
    <property type="component" value="Unassembled WGS sequence"/>
</dbReference>
<organism evidence="2 3">
    <name type="scientific">Exophiala sideris</name>
    <dbReference type="NCBI Taxonomy" id="1016849"/>
    <lineage>
        <taxon>Eukaryota</taxon>
        <taxon>Fungi</taxon>
        <taxon>Dikarya</taxon>
        <taxon>Ascomycota</taxon>
        <taxon>Pezizomycotina</taxon>
        <taxon>Eurotiomycetes</taxon>
        <taxon>Chaetothyriomycetidae</taxon>
        <taxon>Chaetothyriales</taxon>
        <taxon>Herpotrichiellaceae</taxon>
        <taxon>Exophiala</taxon>
    </lineage>
</organism>
<dbReference type="OrthoDB" id="5406216at2759"/>
<dbReference type="AlphaFoldDB" id="A0A0D1YY08"/>
<evidence type="ECO:0000313" key="3">
    <source>
        <dbReference type="Proteomes" id="UP000053599"/>
    </source>
</evidence>
<dbReference type="EMBL" id="KN846951">
    <property type="protein sequence ID" value="KIV87457.1"/>
    <property type="molecule type" value="Genomic_DNA"/>
</dbReference>
<feature type="signal peptide" evidence="1">
    <location>
        <begin position="1"/>
        <end position="20"/>
    </location>
</feature>
<dbReference type="Pfam" id="PF17056">
    <property type="entry name" value="KRE1"/>
    <property type="match status" value="1"/>
</dbReference>
<name>A0A0D1YY08_9EURO</name>